<evidence type="ECO:0000313" key="8">
    <source>
        <dbReference type="Proteomes" id="UP000694930"/>
    </source>
</evidence>
<evidence type="ECO:0000256" key="5">
    <source>
        <dbReference type="ARBA" id="ARBA00023242"/>
    </source>
</evidence>
<dbReference type="InterPro" id="IPR050142">
    <property type="entry name" value="MADS-box/MEF2_TF"/>
</dbReference>
<dbReference type="PANTHER" id="PTHR48019">
    <property type="entry name" value="SERUM RESPONSE FACTOR HOMOLOG"/>
    <property type="match status" value="1"/>
</dbReference>
<dbReference type="InterPro" id="IPR002100">
    <property type="entry name" value="TF_MADSbox"/>
</dbReference>
<comment type="subcellular location">
    <subcellularLocation>
        <location evidence="1">Nucleus</location>
    </subcellularLocation>
</comment>
<dbReference type="Pfam" id="PF00319">
    <property type="entry name" value="SRF-TF"/>
    <property type="match status" value="1"/>
</dbReference>
<dbReference type="SUPFAM" id="SSF55455">
    <property type="entry name" value="SRF-like"/>
    <property type="match status" value="1"/>
</dbReference>
<evidence type="ECO:0000259" key="7">
    <source>
        <dbReference type="PROSITE" id="PS50066"/>
    </source>
</evidence>
<protein>
    <submittedName>
        <fullName evidence="9">MADS-box transcription factor PHERES 2-like</fullName>
    </submittedName>
</protein>
<keyword evidence="2" id="KW-0805">Transcription regulation</keyword>
<organism evidence="8 9">
    <name type="scientific">Solanum pennellii</name>
    <name type="common">Tomato</name>
    <name type="synonym">Lycopersicon pennellii</name>
    <dbReference type="NCBI Taxonomy" id="28526"/>
    <lineage>
        <taxon>Eukaryota</taxon>
        <taxon>Viridiplantae</taxon>
        <taxon>Streptophyta</taxon>
        <taxon>Embryophyta</taxon>
        <taxon>Tracheophyta</taxon>
        <taxon>Spermatophyta</taxon>
        <taxon>Magnoliopsida</taxon>
        <taxon>eudicotyledons</taxon>
        <taxon>Gunneridae</taxon>
        <taxon>Pentapetalae</taxon>
        <taxon>asterids</taxon>
        <taxon>lamiids</taxon>
        <taxon>Solanales</taxon>
        <taxon>Solanaceae</taxon>
        <taxon>Solanoideae</taxon>
        <taxon>Solaneae</taxon>
        <taxon>Solanum</taxon>
        <taxon>Solanum subgen. Lycopersicon</taxon>
    </lineage>
</organism>
<evidence type="ECO:0000313" key="9">
    <source>
        <dbReference type="RefSeq" id="XP_015061035.1"/>
    </source>
</evidence>
<keyword evidence="5" id="KW-0539">Nucleus</keyword>
<reference evidence="8" key="1">
    <citation type="journal article" date="2014" name="Nat. Genet.">
        <title>The genome of the stress-tolerant wild tomato species Solanum pennellii.</title>
        <authorList>
            <person name="Bolger A."/>
            <person name="Scossa F."/>
            <person name="Bolger M.E."/>
            <person name="Lanz C."/>
            <person name="Maumus F."/>
            <person name="Tohge T."/>
            <person name="Quesneville H."/>
            <person name="Alseekh S."/>
            <person name="Sorensen I."/>
            <person name="Lichtenstein G."/>
            <person name="Fich E.A."/>
            <person name="Conte M."/>
            <person name="Keller H."/>
            <person name="Schneeberger K."/>
            <person name="Schwacke R."/>
            <person name="Ofner I."/>
            <person name="Vrebalov J."/>
            <person name="Xu Y."/>
            <person name="Osorio S."/>
            <person name="Aflitos S.A."/>
            <person name="Schijlen E."/>
            <person name="Jimenez-Gomez J.M."/>
            <person name="Ryngajllo M."/>
            <person name="Kimura S."/>
            <person name="Kumar R."/>
            <person name="Koenig D."/>
            <person name="Headland L.R."/>
            <person name="Maloof J.N."/>
            <person name="Sinha N."/>
            <person name="van Ham R.C."/>
            <person name="Lankhorst R.K."/>
            <person name="Mao L."/>
            <person name="Vogel A."/>
            <person name="Arsova B."/>
            <person name="Panstruga R."/>
            <person name="Fei Z."/>
            <person name="Rose J.K."/>
            <person name="Zamir D."/>
            <person name="Carrari F."/>
            <person name="Giovannoni J.J."/>
            <person name="Weigel D."/>
            <person name="Usadel B."/>
            <person name="Fernie A.R."/>
        </authorList>
    </citation>
    <scope>NUCLEOTIDE SEQUENCE [LARGE SCALE GENOMIC DNA]</scope>
    <source>
        <strain evidence="8">cv. LA0716</strain>
    </source>
</reference>
<evidence type="ECO:0000256" key="4">
    <source>
        <dbReference type="ARBA" id="ARBA00023163"/>
    </source>
</evidence>
<dbReference type="PROSITE" id="PS50066">
    <property type="entry name" value="MADS_BOX_2"/>
    <property type="match status" value="1"/>
</dbReference>
<accession>A0ABM1FSC8</accession>
<evidence type="ECO:0000256" key="2">
    <source>
        <dbReference type="ARBA" id="ARBA00023015"/>
    </source>
</evidence>
<keyword evidence="3" id="KW-0238">DNA-binding</keyword>
<feature type="region of interest" description="Disordered" evidence="6">
    <location>
        <begin position="193"/>
        <end position="218"/>
    </location>
</feature>
<keyword evidence="8" id="KW-1185">Reference proteome</keyword>
<feature type="domain" description="MADS-box" evidence="7">
    <location>
        <begin position="1"/>
        <end position="48"/>
    </location>
</feature>
<evidence type="ECO:0000256" key="1">
    <source>
        <dbReference type="ARBA" id="ARBA00004123"/>
    </source>
</evidence>
<dbReference type="InterPro" id="IPR036879">
    <property type="entry name" value="TF_MADSbox_sf"/>
</dbReference>
<dbReference type="SMART" id="SM00432">
    <property type="entry name" value="MADS"/>
    <property type="match status" value="1"/>
</dbReference>
<reference evidence="9" key="2">
    <citation type="submission" date="2025-08" db="UniProtKB">
        <authorList>
            <consortium name="RefSeq"/>
        </authorList>
    </citation>
    <scope>IDENTIFICATION</scope>
</reference>
<feature type="compositionally biased region" description="Polar residues" evidence="6">
    <location>
        <begin position="196"/>
        <end position="209"/>
    </location>
</feature>
<keyword evidence="4" id="KW-0804">Transcription</keyword>
<dbReference type="Gene3D" id="3.40.1810.10">
    <property type="entry name" value="Transcription factor, MADS-box"/>
    <property type="match status" value="1"/>
</dbReference>
<gene>
    <name evidence="9" type="primary">LOC107007085</name>
</gene>
<sequence>MATKRLRYNRNYSENARNSILDRRVTSLFKKAEELSILCDIEVAMIIFKPGSIQPIAWKSASLAQDVLTRYLSCEANDRINIVKHETYLQKKAKKKEKEISKLEKMNEEKEMELLFNQLVEGKSINELDARQMKSLLKVCAAKAVKINERKEQLKQPLNLPSNNENITVSASLMGVSFNDSWFIETMATLGDESGTKSAPTKANNTNFGDNGRFKDLD</sequence>
<evidence type="ECO:0000256" key="6">
    <source>
        <dbReference type="SAM" id="MobiDB-lite"/>
    </source>
</evidence>
<dbReference type="RefSeq" id="XP_015061035.1">
    <property type="nucleotide sequence ID" value="XM_015205549.1"/>
</dbReference>
<dbReference type="GeneID" id="107007085"/>
<dbReference type="Proteomes" id="UP000694930">
    <property type="component" value="Chromosome 12"/>
</dbReference>
<evidence type="ECO:0000256" key="3">
    <source>
        <dbReference type="ARBA" id="ARBA00023125"/>
    </source>
</evidence>
<name>A0ABM1FSC8_SOLPN</name>
<proteinExistence type="predicted"/>